<evidence type="ECO:0000313" key="1">
    <source>
        <dbReference type="EMBL" id="ALG13345.1"/>
    </source>
</evidence>
<accession>A0A0N9IDG3</accession>
<proteinExistence type="predicted"/>
<dbReference type="KEGG" id="kphy:AOZ06_46580"/>
<dbReference type="AlphaFoldDB" id="A0A0N9IDG3"/>
<evidence type="ECO:0000313" key="2">
    <source>
        <dbReference type="Proteomes" id="UP000063699"/>
    </source>
</evidence>
<organism evidence="1 2">
    <name type="scientific">Kibdelosporangium phytohabitans</name>
    <dbReference type="NCBI Taxonomy" id="860235"/>
    <lineage>
        <taxon>Bacteria</taxon>
        <taxon>Bacillati</taxon>
        <taxon>Actinomycetota</taxon>
        <taxon>Actinomycetes</taxon>
        <taxon>Pseudonocardiales</taxon>
        <taxon>Pseudonocardiaceae</taxon>
        <taxon>Kibdelosporangium</taxon>
    </lineage>
</organism>
<keyword evidence="2" id="KW-1185">Reference proteome</keyword>
<reference evidence="1 2" key="1">
    <citation type="submission" date="2015-07" db="EMBL/GenBank/DDBJ databases">
        <title>Genome sequencing of Kibdelosporangium phytohabitans.</title>
        <authorList>
            <person name="Qin S."/>
            <person name="Xing K."/>
        </authorList>
    </citation>
    <scope>NUCLEOTIDE SEQUENCE [LARGE SCALE GENOMIC DNA]</scope>
    <source>
        <strain evidence="1 2">KLBMP1111</strain>
    </source>
</reference>
<gene>
    <name evidence="1" type="ORF">AOZ06_46580</name>
</gene>
<name>A0A0N9IDG3_9PSEU</name>
<protein>
    <submittedName>
        <fullName evidence="1">Uncharacterized protein</fullName>
    </submittedName>
</protein>
<dbReference type="RefSeq" id="WP_054295234.1">
    <property type="nucleotide sequence ID" value="NZ_CP012752.1"/>
</dbReference>
<sequence length="71" mass="7394">MSSTVQAGFGIPAAVDMKHPGPFGRGVQMRVLSGAPWGIVDLAATDAATTMLKIQACQLIRSTKSPRPLSV</sequence>
<dbReference type="EMBL" id="CP012752">
    <property type="protein sequence ID" value="ALG13345.1"/>
    <property type="molecule type" value="Genomic_DNA"/>
</dbReference>
<dbReference type="Proteomes" id="UP000063699">
    <property type="component" value="Chromosome"/>
</dbReference>